<reference evidence="1" key="1">
    <citation type="submission" date="2021-06" db="EMBL/GenBank/DDBJ databases">
        <title>Parelaphostrongylus tenuis whole genome reference sequence.</title>
        <authorList>
            <person name="Garwood T.J."/>
            <person name="Larsen P.A."/>
            <person name="Fountain-Jones N.M."/>
            <person name="Garbe J.R."/>
            <person name="Macchietto M.G."/>
            <person name="Kania S.A."/>
            <person name="Gerhold R.W."/>
            <person name="Richards J.E."/>
            <person name="Wolf T.M."/>
        </authorList>
    </citation>
    <scope>NUCLEOTIDE SEQUENCE</scope>
    <source>
        <strain evidence="1">MNPRO001-30</strain>
        <tissue evidence="1">Meninges</tissue>
    </source>
</reference>
<gene>
    <name evidence="1" type="ORF">KIN20_031906</name>
</gene>
<protein>
    <submittedName>
        <fullName evidence="1">Uncharacterized protein</fullName>
    </submittedName>
</protein>
<keyword evidence="2" id="KW-1185">Reference proteome</keyword>
<dbReference type="Proteomes" id="UP001196413">
    <property type="component" value="Unassembled WGS sequence"/>
</dbReference>
<name>A0AAD5WH41_PARTN</name>
<evidence type="ECO:0000313" key="2">
    <source>
        <dbReference type="Proteomes" id="UP001196413"/>
    </source>
</evidence>
<evidence type="ECO:0000313" key="1">
    <source>
        <dbReference type="EMBL" id="KAJ1370219.1"/>
    </source>
</evidence>
<dbReference type="EMBL" id="JAHQIW010006754">
    <property type="protein sequence ID" value="KAJ1370219.1"/>
    <property type="molecule type" value="Genomic_DNA"/>
</dbReference>
<comment type="caution">
    <text evidence="1">The sequence shown here is derived from an EMBL/GenBank/DDBJ whole genome shotgun (WGS) entry which is preliminary data.</text>
</comment>
<proteinExistence type="predicted"/>
<organism evidence="1 2">
    <name type="scientific">Parelaphostrongylus tenuis</name>
    <name type="common">Meningeal worm</name>
    <dbReference type="NCBI Taxonomy" id="148309"/>
    <lineage>
        <taxon>Eukaryota</taxon>
        <taxon>Metazoa</taxon>
        <taxon>Ecdysozoa</taxon>
        <taxon>Nematoda</taxon>
        <taxon>Chromadorea</taxon>
        <taxon>Rhabditida</taxon>
        <taxon>Rhabditina</taxon>
        <taxon>Rhabditomorpha</taxon>
        <taxon>Strongyloidea</taxon>
        <taxon>Metastrongylidae</taxon>
        <taxon>Parelaphostrongylus</taxon>
    </lineage>
</organism>
<accession>A0AAD5WH41</accession>
<dbReference type="AlphaFoldDB" id="A0AAD5WH41"/>
<sequence length="63" mass="7195">GASRRKKLGKRKIVPSQHAEEMLGFVLFFVIREDEPPNHQLNIAWSFTRGTRGSCKTNAELLQ</sequence>
<feature type="non-terminal residue" evidence="1">
    <location>
        <position position="63"/>
    </location>
</feature>